<evidence type="ECO:0000256" key="7">
    <source>
        <dbReference type="RuleBase" id="RU000686"/>
    </source>
</evidence>
<dbReference type="AlphaFoldDB" id="A0A4Z2BPD0"/>
<keyword evidence="5" id="KW-0677">Repeat</keyword>
<keyword evidence="6 7" id="KW-0206">Cytoskeleton</keyword>
<proteinExistence type="predicted"/>
<evidence type="ECO:0000256" key="6">
    <source>
        <dbReference type="ARBA" id="ARBA00023212"/>
    </source>
</evidence>
<dbReference type="PROSITE" id="PS51491">
    <property type="entry name" value="TAU_MAP_2"/>
    <property type="match status" value="4"/>
</dbReference>
<dbReference type="GO" id="GO:0005874">
    <property type="term" value="C:microtubule"/>
    <property type="evidence" value="ECO:0007669"/>
    <property type="project" value="UniProtKB-KW"/>
</dbReference>
<evidence type="ECO:0000313" key="10">
    <source>
        <dbReference type="Proteomes" id="UP000516260"/>
    </source>
</evidence>
<accession>A0A4Z2BPD0</accession>
<evidence type="ECO:0000256" key="8">
    <source>
        <dbReference type="SAM" id="MobiDB-lite"/>
    </source>
</evidence>
<evidence type="ECO:0000256" key="3">
    <source>
        <dbReference type="ARBA" id="ARBA00022553"/>
    </source>
</evidence>
<dbReference type="PANTHER" id="PTHR11501">
    <property type="entry name" value="MICROTUBULE-ASSOCIATED PROTEIN"/>
    <property type="match status" value="1"/>
</dbReference>
<dbReference type="GO" id="GO:0043005">
    <property type="term" value="C:neuron projection"/>
    <property type="evidence" value="ECO:0007669"/>
    <property type="project" value="TreeGrafter"/>
</dbReference>
<evidence type="ECO:0000256" key="1">
    <source>
        <dbReference type="ARBA" id="ARBA00004245"/>
    </source>
</evidence>
<dbReference type="PANTHER" id="PTHR11501:SF15">
    <property type="entry name" value="MICROTUBULE-ASSOCIATED PROTEIN 2"/>
    <property type="match status" value="1"/>
</dbReference>
<dbReference type="EMBL" id="SWLE01000012">
    <property type="protein sequence ID" value="TNM94144.1"/>
    <property type="molecule type" value="Genomic_DNA"/>
</dbReference>
<feature type="compositionally biased region" description="Basic and acidic residues" evidence="8">
    <location>
        <begin position="130"/>
        <end position="144"/>
    </location>
</feature>
<dbReference type="GO" id="GO:0000226">
    <property type="term" value="P:microtubule cytoskeleton organization"/>
    <property type="evidence" value="ECO:0007669"/>
    <property type="project" value="TreeGrafter"/>
</dbReference>
<feature type="compositionally biased region" description="Polar residues" evidence="8">
    <location>
        <begin position="165"/>
        <end position="188"/>
    </location>
</feature>
<comment type="caution">
    <text evidence="9">The sequence shown here is derived from an EMBL/GenBank/DDBJ whole genome shotgun (WGS) entry which is preliminary data.</text>
</comment>
<dbReference type="Pfam" id="PF00418">
    <property type="entry name" value="Tubulin-binding"/>
    <property type="match status" value="4"/>
</dbReference>
<name>A0A4Z2BPD0_9TELE</name>
<dbReference type="InterPro" id="IPR027324">
    <property type="entry name" value="MAP2/MAP4/Tau"/>
</dbReference>
<keyword evidence="3" id="KW-0597">Phosphoprotein</keyword>
<comment type="subcellular location">
    <subcellularLocation>
        <location evidence="1 7">Cytoplasm</location>
        <location evidence="1 7">Cytoskeleton</location>
    </subcellularLocation>
</comment>
<evidence type="ECO:0000256" key="2">
    <source>
        <dbReference type="ARBA" id="ARBA00022490"/>
    </source>
</evidence>
<protein>
    <recommendedName>
        <fullName evidence="7">Microtubule-associated protein</fullName>
    </recommendedName>
</protein>
<feature type="compositionally biased region" description="Polar residues" evidence="8">
    <location>
        <begin position="12"/>
        <end position="21"/>
    </location>
</feature>
<feature type="compositionally biased region" description="Low complexity" evidence="8">
    <location>
        <begin position="38"/>
        <end position="47"/>
    </location>
</feature>
<evidence type="ECO:0000256" key="4">
    <source>
        <dbReference type="ARBA" id="ARBA00022701"/>
    </source>
</evidence>
<dbReference type="InterPro" id="IPR001084">
    <property type="entry name" value="MAP_tubulin-bd_rpt"/>
</dbReference>
<keyword evidence="2 7" id="KW-0963">Cytoplasm</keyword>
<evidence type="ECO:0000313" key="9">
    <source>
        <dbReference type="EMBL" id="TNM94144.1"/>
    </source>
</evidence>
<keyword evidence="4 7" id="KW-0493">Microtubule</keyword>
<dbReference type="GO" id="GO:0008017">
    <property type="term" value="F:microtubule binding"/>
    <property type="evidence" value="ECO:0007669"/>
    <property type="project" value="InterPro"/>
</dbReference>
<reference evidence="9 10" key="1">
    <citation type="submission" date="2019-04" db="EMBL/GenBank/DDBJ databases">
        <title>The sequence and de novo assembly of Takifugu bimaculatus genome using PacBio and Hi-C technologies.</title>
        <authorList>
            <person name="Xu P."/>
            <person name="Liu B."/>
            <person name="Zhou Z."/>
        </authorList>
    </citation>
    <scope>NUCLEOTIDE SEQUENCE [LARGE SCALE GENOMIC DNA]</scope>
    <source>
        <strain evidence="9">TB-2018</strain>
        <tissue evidence="9">Muscle</tissue>
    </source>
</reference>
<dbReference type="Proteomes" id="UP000516260">
    <property type="component" value="Chromosome 2"/>
</dbReference>
<feature type="region of interest" description="Disordered" evidence="8">
    <location>
        <begin position="1"/>
        <end position="76"/>
    </location>
</feature>
<gene>
    <name evidence="9" type="ORF">fugu_002320</name>
</gene>
<keyword evidence="10" id="KW-1185">Reference proteome</keyword>
<feature type="compositionally biased region" description="Basic and acidic residues" evidence="8">
    <location>
        <begin position="1"/>
        <end position="11"/>
    </location>
</feature>
<dbReference type="GO" id="GO:0031175">
    <property type="term" value="P:neuron projection development"/>
    <property type="evidence" value="ECO:0007669"/>
    <property type="project" value="TreeGrafter"/>
</dbReference>
<feature type="compositionally biased region" description="Polar residues" evidence="8">
    <location>
        <begin position="196"/>
        <end position="217"/>
    </location>
</feature>
<evidence type="ECO:0000256" key="5">
    <source>
        <dbReference type="ARBA" id="ARBA00022737"/>
    </source>
</evidence>
<organism evidence="9 10">
    <name type="scientific">Takifugu bimaculatus</name>
    <dbReference type="NCBI Taxonomy" id="433685"/>
    <lineage>
        <taxon>Eukaryota</taxon>
        <taxon>Metazoa</taxon>
        <taxon>Chordata</taxon>
        <taxon>Craniata</taxon>
        <taxon>Vertebrata</taxon>
        <taxon>Euteleostomi</taxon>
        <taxon>Actinopterygii</taxon>
        <taxon>Neopterygii</taxon>
        <taxon>Teleostei</taxon>
        <taxon>Neoteleostei</taxon>
        <taxon>Acanthomorphata</taxon>
        <taxon>Eupercaria</taxon>
        <taxon>Tetraodontiformes</taxon>
        <taxon>Tetradontoidea</taxon>
        <taxon>Tetraodontidae</taxon>
        <taxon>Takifugu</taxon>
    </lineage>
</organism>
<sequence length="437" mass="46660">MADARQPDEHWSSNGQENGENGYSAYGSAYRENGYHGGAAAHPGATGMESHQPLSVAHQSRERTTSRQRTSSPTRAFLLKMAVQRRGAETHPPRPGSACSIKRIPAMEAELIEARPSSACFHHPPLPNKLAEKERTYRSPEKRSSLPRPAKSLTRHIPAAEQEDNSTPSRPTCTESRSLRSGASTPASAITPGTPPSYSCRSPGSRTPGSHTPKSFSVLQEKKVAVIRTPPKSPSSVQRQLKVLNQPLPDLKNVKSKIGSTSNLKHQPKGGQVMIPSVKLDFSHIQAKCGSLDKLQHTPGGGNVQIQTKKVDISHVTSKCGSMSNIHHRPGGGNVRIENAKLDFKDKAHAKVGSLSNVSHTPGGGNVMIENHKLMFREVAKARVDHGAEIVVTHSPGVGTGGTSPHLSSAGSINLLESPQLSTLAQDVTAALAKQGL</sequence>
<feature type="region of interest" description="Disordered" evidence="8">
    <location>
        <begin position="118"/>
        <end position="217"/>
    </location>
</feature>
<dbReference type="PROSITE" id="PS00229">
    <property type="entry name" value="TAU_MAP_1"/>
    <property type="match status" value="1"/>
</dbReference>